<dbReference type="GO" id="GO:0043190">
    <property type="term" value="C:ATP-binding cassette (ABC) transporter complex"/>
    <property type="evidence" value="ECO:0007669"/>
    <property type="project" value="InterPro"/>
</dbReference>
<keyword evidence="9" id="KW-0625">Polysaccharide transport</keyword>
<evidence type="ECO:0000256" key="7">
    <source>
        <dbReference type="ARBA" id="ARBA00022903"/>
    </source>
</evidence>
<dbReference type="OrthoDB" id="9786910at2"/>
<dbReference type="GO" id="GO:0015774">
    <property type="term" value="P:polysaccharide transport"/>
    <property type="evidence" value="ECO:0007669"/>
    <property type="project" value="UniProtKB-KW"/>
</dbReference>
<evidence type="ECO:0000313" key="13">
    <source>
        <dbReference type="EMBL" id="KGM52941.1"/>
    </source>
</evidence>
<evidence type="ECO:0000256" key="4">
    <source>
        <dbReference type="ARBA" id="ARBA00022475"/>
    </source>
</evidence>
<evidence type="ECO:0000256" key="9">
    <source>
        <dbReference type="ARBA" id="ARBA00023047"/>
    </source>
</evidence>
<dbReference type="InterPro" id="IPR047817">
    <property type="entry name" value="ABC2_TM_bact-type"/>
</dbReference>
<dbReference type="GO" id="GO:0140359">
    <property type="term" value="F:ABC-type transporter activity"/>
    <property type="evidence" value="ECO:0007669"/>
    <property type="project" value="InterPro"/>
</dbReference>
<dbReference type="InterPro" id="IPR000412">
    <property type="entry name" value="ABC_2_transport"/>
</dbReference>
<feature type="transmembrane region" description="Helical" evidence="11">
    <location>
        <begin position="116"/>
        <end position="149"/>
    </location>
</feature>
<dbReference type="EMBL" id="AVPS01000001">
    <property type="protein sequence ID" value="KGM52941.1"/>
    <property type="molecule type" value="Genomic_DNA"/>
</dbReference>
<name>A0A0A0EPP0_9GAMM</name>
<evidence type="ECO:0000256" key="2">
    <source>
        <dbReference type="ARBA" id="ARBA00007783"/>
    </source>
</evidence>
<evidence type="ECO:0000256" key="5">
    <source>
        <dbReference type="ARBA" id="ARBA00022597"/>
    </source>
</evidence>
<keyword evidence="7" id="KW-0972">Capsule biogenesis/degradation</keyword>
<dbReference type="GO" id="GO:0015920">
    <property type="term" value="P:lipopolysaccharide transport"/>
    <property type="evidence" value="ECO:0007669"/>
    <property type="project" value="TreeGrafter"/>
</dbReference>
<dbReference type="PANTHER" id="PTHR30413:SF10">
    <property type="entry name" value="CAPSULE POLYSACCHARIDE EXPORT INNER-MEMBRANE PROTEIN CTRC"/>
    <property type="match status" value="1"/>
</dbReference>
<feature type="transmembrane region" description="Helical" evidence="11">
    <location>
        <begin position="155"/>
        <end position="179"/>
    </location>
</feature>
<keyword evidence="6 11" id="KW-0812">Transmembrane</keyword>
<proteinExistence type="inferred from homology"/>
<dbReference type="eggNOG" id="COG1682">
    <property type="taxonomic scope" value="Bacteria"/>
</dbReference>
<keyword evidence="4 11" id="KW-1003">Cell membrane</keyword>
<comment type="caution">
    <text evidence="13">The sequence shown here is derived from an EMBL/GenBank/DDBJ whole genome shotgun (WGS) entry which is preliminary data.</text>
</comment>
<dbReference type="PRINTS" id="PR00164">
    <property type="entry name" value="ABC2TRNSPORT"/>
</dbReference>
<dbReference type="InterPro" id="IPR013525">
    <property type="entry name" value="ABC2_TM"/>
</dbReference>
<feature type="transmembrane region" description="Helical" evidence="11">
    <location>
        <begin position="191"/>
        <end position="209"/>
    </location>
</feature>
<evidence type="ECO:0000256" key="6">
    <source>
        <dbReference type="ARBA" id="ARBA00022692"/>
    </source>
</evidence>
<gene>
    <name evidence="13" type="ORF">N792_01550</name>
</gene>
<comment type="similarity">
    <text evidence="2 11">Belongs to the ABC-2 integral membrane protein family.</text>
</comment>
<dbReference type="Pfam" id="PF01061">
    <property type="entry name" value="ABC2_membrane"/>
    <property type="match status" value="1"/>
</dbReference>
<dbReference type="AlphaFoldDB" id="A0A0A0EPP0"/>
<keyword evidence="8 11" id="KW-1133">Transmembrane helix</keyword>
<dbReference type="RefSeq" id="WP_036191810.1">
    <property type="nucleotide sequence ID" value="NZ_AVPS01000001.1"/>
</dbReference>
<feature type="transmembrane region" description="Helical" evidence="11">
    <location>
        <begin position="247"/>
        <end position="265"/>
    </location>
</feature>
<evidence type="ECO:0000313" key="14">
    <source>
        <dbReference type="Proteomes" id="UP000030017"/>
    </source>
</evidence>
<dbReference type="PIRSF" id="PIRSF006648">
    <property type="entry name" value="DrrB"/>
    <property type="match status" value="1"/>
</dbReference>
<accession>A0A0A0EPP0</accession>
<organism evidence="13 14">
    <name type="scientific">Lysobacter concretionis Ko07 = DSM 16239</name>
    <dbReference type="NCBI Taxonomy" id="1122185"/>
    <lineage>
        <taxon>Bacteria</taxon>
        <taxon>Pseudomonadati</taxon>
        <taxon>Pseudomonadota</taxon>
        <taxon>Gammaproteobacteria</taxon>
        <taxon>Lysobacterales</taxon>
        <taxon>Lysobacteraceae</taxon>
        <taxon>Novilysobacter</taxon>
    </lineage>
</organism>
<dbReference type="PROSITE" id="PS51012">
    <property type="entry name" value="ABC_TM2"/>
    <property type="match status" value="1"/>
</dbReference>
<evidence type="ECO:0000256" key="10">
    <source>
        <dbReference type="ARBA" id="ARBA00023136"/>
    </source>
</evidence>
<evidence type="ECO:0000256" key="11">
    <source>
        <dbReference type="RuleBase" id="RU361157"/>
    </source>
</evidence>
<dbReference type="Proteomes" id="UP000030017">
    <property type="component" value="Unassembled WGS sequence"/>
</dbReference>
<feature type="transmembrane region" description="Helical" evidence="11">
    <location>
        <begin position="78"/>
        <end position="95"/>
    </location>
</feature>
<evidence type="ECO:0000259" key="12">
    <source>
        <dbReference type="PROSITE" id="PS51012"/>
    </source>
</evidence>
<comment type="subcellular location">
    <subcellularLocation>
        <location evidence="11">Cell inner membrane</location>
        <topology evidence="11">Multi-pass membrane protein</topology>
    </subcellularLocation>
    <subcellularLocation>
        <location evidence="1">Cell membrane</location>
        <topology evidence="1">Multi-pass membrane protein</topology>
    </subcellularLocation>
</comment>
<feature type="domain" description="ABC transmembrane type-2" evidence="12">
    <location>
        <begin position="42"/>
        <end position="268"/>
    </location>
</feature>
<dbReference type="PANTHER" id="PTHR30413">
    <property type="entry name" value="INNER MEMBRANE TRANSPORT PERMEASE"/>
    <property type="match status" value="1"/>
</dbReference>
<sequence length="276" mass="30770">MNPHASQPGSLVHMVETLWRNRGLLGQMAKRDVVGRYKGAAIGVAWSFLTPLLMLCVYTFVFSVVFQARWGGDLPDGRAHFALIMFVGMLVHALFSEVVNRAPGLILSNPNYVKKVVFPLEVLPAMVMGSALFHACVSVLILLVALLILDSRVEWTLVFLPLILAPLVVLTLGVAWFLASLGVYVRDVSQVTTIMTTVMLFLAPIFYPITALPESFRWIVMVNPLTFIIEQTRDVLIWGRLPNFTGLGLYMLVALVIAWGGFFWFQKTRKGFADVL</sequence>
<keyword evidence="10 11" id="KW-0472">Membrane</keyword>
<feature type="transmembrane region" description="Helical" evidence="11">
    <location>
        <begin position="40"/>
        <end position="66"/>
    </location>
</feature>
<evidence type="ECO:0000256" key="8">
    <source>
        <dbReference type="ARBA" id="ARBA00022989"/>
    </source>
</evidence>
<evidence type="ECO:0000256" key="3">
    <source>
        <dbReference type="ARBA" id="ARBA00022448"/>
    </source>
</evidence>
<reference evidence="13 14" key="1">
    <citation type="submission" date="2013-08" db="EMBL/GenBank/DDBJ databases">
        <title>Genome sequencing of Lysobacter.</title>
        <authorList>
            <person name="Zhang S."/>
            <person name="Wang G."/>
        </authorList>
    </citation>
    <scope>NUCLEOTIDE SEQUENCE [LARGE SCALE GENOMIC DNA]</scope>
    <source>
        <strain evidence="13 14">Ko07</strain>
    </source>
</reference>
<keyword evidence="5" id="KW-0762">Sugar transport</keyword>
<protein>
    <recommendedName>
        <fullName evidence="11">Transport permease protein</fullName>
    </recommendedName>
</protein>
<keyword evidence="3 11" id="KW-0813">Transport</keyword>
<keyword evidence="14" id="KW-1185">Reference proteome</keyword>
<evidence type="ECO:0000256" key="1">
    <source>
        <dbReference type="ARBA" id="ARBA00004651"/>
    </source>
</evidence>
<dbReference type="STRING" id="1122185.N792_01550"/>